<sequence length="361" mass="37411">MKNLYKTLIVSLLSLHSFCQNAKIVDSPSGTVISNIGGTDIPYSASILDIRSNNKGILIPRTDADLGSPTEGLLYYNTVGHNFRYYDGAAWQNAIFGNQWNVNGTSISYSLGNVGIGTTSPVGALNISNGTGANLYFHNNATGSTITDGFYVGNGGSTSGLIWNKENASIRFGTNDSEQMAILSNGNVGIGYNAPTYKLSVNGSLYSNGQYVNGNSEIVGTAQVGGSATFSNTVNVNGTLNANGNLAVDGNITTNTGKGIVRSGNANQLAIVDFSTGSNLSWSLAPGASACCINMSFAAFIEPPCIAFGRLSGGTSTNADFIAYTISSITTTSATVRITNIGNANSSASNTELNAMLIGRK</sequence>
<evidence type="ECO:0000256" key="1">
    <source>
        <dbReference type="SAM" id="SignalP"/>
    </source>
</evidence>
<reference evidence="2" key="2">
    <citation type="submission" date="2020-09" db="EMBL/GenBank/DDBJ databases">
        <authorList>
            <person name="Sun Q."/>
            <person name="Zhou Y."/>
        </authorList>
    </citation>
    <scope>NUCLEOTIDE SEQUENCE</scope>
    <source>
        <strain evidence="2">CGMCC 1.15958</strain>
    </source>
</reference>
<gene>
    <name evidence="2" type="ORF">GCM10011514_44240</name>
</gene>
<comment type="caution">
    <text evidence="2">The sequence shown here is derived from an EMBL/GenBank/DDBJ whole genome shotgun (WGS) entry which is preliminary data.</text>
</comment>
<dbReference type="Proteomes" id="UP000609064">
    <property type="component" value="Unassembled WGS sequence"/>
</dbReference>
<organism evidence="2 3">
    <name type="scientific">Emticicia aquatilis</name>
    <dbReference type="NCBI Taxonomy" id="1537369"/>
    <lineage>
        <taxon>Bacteria</taxon>
        <taxon>Pseudomonadati</taxon>
        <taxon>Bacteroidota</taxon>
        <taxon>Cytophagia</taxon>
        <taxon>Cytophagales</taxon>
        <taxon>Leadbetterellaceae</taxon>
        <taxon>Emticicia</taxon>
    </lineage>
</organism>
<dbReference type="RefSeq" id="WP_188769524.1">
    <property type="nucleotide sequence ID" value="NZ_BMKK01000011.1"/>
</dbReference>
<evidence type="ECO:0000313" key="2">
    <source>
        <dbReference type="EMBL" id="GGD75466.1"/>
    </source>
</evidence>
<evidence type="ECO:0000313" key="3">
    <source>
        <dbReference type="Proteomes" id="UP000609064"/>
    </source>
</evidence>
<dbReference type="EMBL" id="BMKK01000011">
    <property type="protein sequence ID" value="GGD75466.1"/>
    <property type="molecule type" value="Genomic_DNA"/>
</dbReference>
<accession>A0A916Z4K3</accession>
<keyword evidence="3" id="KW-1185">Reference proteome</keyword>
<proteinExistence type="predicted"/>
<feature type="chain" id="PRO_5037848644" evidence="1">
    <location>
        <begin position="23"/>
        <end position="361"/>
    </location>
</feature>
<feature type="signal peptide" evidence="1">
    <location>
        <begin position="1"/>
        <end position="22"/>
    </location>
</feature>
<reference evidence="2" key="1">
    <citation type="journal article" date="2014" name="Int. J. Syst. Evol. Microbiol.">
        <title>Complete genome sequence of Corynebacterium casei LMG S-19264T (=DSM 44701T), isolated from a smear-ripened cheese.</title>
        <authorList>
            <consortium name="US DOE Joint Genome Institute (JGI-PGF)"/>
            <person name="Walter F."/>
            <person name="Albersmeier A."/>
            <person name="Kalinowski J."/>
            <person name="Ruckert C."/>
        </authorList>
    </citation>
    <scope>NUCLEOTIDE SEQUENCE</scope>
    <source>
        <strain evidence="2">CGMCC 1.15958</strain>
    </source>
</reference>
<dbReference type="AlphaFoldDB" id="A0A916Z4K3"/>
<keyword evidence="1" id="KW-0732">Signal</keyword>
<protein>
    <submittedName>
        <fullName evidence="2">Uncharacterized protein</fullName>
    </submittedName>
</protein>
<name>A0A916Z4K3_9BACT</name>